<dbReference type="RefSeq" id="WP_170948920.1">
    <property type="nucleotide sequence ID" value="NZ_OBEB01000001.1"/>
</dbReference>
<dbReference type="PANTHER" id="PTHR38480">
    <property type="entry name" value="SLR0254 PROTEIN"/>
    <property type="match status" value="1"/>
</dbReference>
<proteinExistence type="predicted"/>
<protein>
    <submittedName>
        <fullName evidence="7">Uncharacterized membrane protein YckC, RDD family</fullName>
    </submittedName>
</protein>
<evidence type="ECO:0000259" key="6">
    <source>
        <dbReference type="Pfam" id="PF06271"/>
    </source>
</evidence>
<sequence length="231" mass="25199">MNSTAIIDNKIGVELPEGVSLTLVPAGIAVRTAAFFIDFIFRALIFIAAALVLSQIGQAGEGILLVTLFILNWCYYIFFEYRSGASPGKRRMNLKVVADNGLPAGFTAILLRNLLRPVDMFPIGYALGLLSMILSQNFKRLGDWAGGTMVVYKQQIQSLPKTSGQALTQAPQPLATSEQAVILDFWLRHGSLSVQRQQELAELVINALDIETDDPVAYLCALGAYYAGEKV</sequence>
<evidence type="ECO:0000256" key="5">
    <source>
        <dbReference type="SAM" id="Phobius"/>
    </source>
</evidence>
<feature type="transmembrane region" description="Helical" evidence="5">
    <location>
        <begin position="39"/>
        <end position="57"/>
    </location>
</feature>
<evidence type="ECO:0000256" key="4">
    <source>
        <dbReference type="ARBA" id="ARBA00023136"/>
    </source>
</evidence>
<feature type="transmembrane region" description="Helical" evidence="5">
    <location>
        <begin position="63"/>
        <end position="81"/>
    </location>
</feature>
<evidence type="ECO:0000256" key="1">
    <source>
        <dbReference type="ARBA" id="ARBA00004141"/>
    </source>
</evidence>
<keyword evidence="3 5" id="KW-1133">Transmembrane helix</keyword>
<accession>A0A285I9R1</accession>
<evidence type="ECO:0000256" key="3">
    <source>
        <dbReference type="ARBA" id="ARBA00022989"/>
    </source>
</evidence>
<keyword evidence="4 5" id="KW-0472">Membrane</keyword>
<reference evidence="8" key="1">
    <citation type="submission" date="2017-09" db="EMBL/GenBank/DDBJ databases">
        <authorList>
            <person name="Varghese N."/>
            <person name="Submissions S."/>
        </authorList>
    </citation>
    <scope>NUCLEOTIDE SEQUENCE [LARGE SCALE GENOMIC DNA]</scope>
    <source>
        <strain evidence="8">CGMCC 1.12461</strain>
    </source>
</reference>
<evidence type="ECO:0000313" key="8">
    <source>
        <dbReference type="Proteomes" id="UP000219353"/>
    </source>
</evidence>
<name>A0A285I9R1_9GAMM</name>
<organism evidence="7 8">
    <name type="scientific">Arsukibacterium tuosuense</name>
    <dbReference type="NCBI Taxonomy" id="1323745"/>
    <lineage>
        <taxon>Bacteria</taxon>
        <taxon>Pseudomonadati</taxon>
        <taxon>Pseudomonadota</taxon>
        <taxon>Gammaproteobacteria</taxon>
        <taxon>Chromatiales</taxon>
        <taxon>Chromatiaceae</taxon>
        <taxon>Arsukibacterium</taxon>
    </lineage>
</organism>
<dbReference type="EMBL" id="OBEB01000001">
    <property type="protein sequence ID" value="SNY44705.1"/>
    <property type="molecule type" value="Genomic_DNA"/>
</dbReference>
<feature type="domain" description="RDD" evidence="6">
    <location>
        <begin position="26"/>
        <end position="146"/>
    </location>
</feature>
<dbReference type="AlphaFoldDB" id="A0A285I9R1"/>
<keyword evidence="2 5" id="KW-0812">Transmembrane</keyword>
<dbReference type="GO" id="GO:0016020">
    <property type="term" value="C:membrane"/>
    <property type="evidence" value="ECO:0007669"/>
    <property type="project" value="UniProtKB-SubCell"/>
</dbReference>
<evidence type="ECO:0000256" key="2">
    <source>
        <dbReference type="ARBA" id="ARBA00022692"/>
    </source>
</evidence>
<dbReference type="Pfam" id="PF06271">
    <property type="entry name" value="RDD"/>
    <property type="match status" value="1"/>
</dbReference>
<keyword evidence="8" id="KW-1185">Reference proteome</keyword>
<comment type="subcellular location">
    <subcellularLocation>
        <location evidence="1">Membrane</location>
        <topology evidence="1">Multi-pass membrane protein</topology>
    </subcellularLocation>
</comment>
<dbReference type="InterPro" id="IPR010432">
    <property type="entry name" value="RDD"/>
</dbReference>
<evidence type="ECO:0000313" key="7">
    <source>
        <dbReference type="EMBL" id="SNY44705.1"/>
    </source>
</evidence>
<dbReference type="Proteomes" id="UP000219353">
    <property type="component" value="Unassembled WGS sequence"/>
</dbReference>
<gene>
    <name evidence="7" type="ORF">SAMN06297280_0773</name>
</gene>
<dbReference type="PANTHER" id="PTHR38480:SF1">
    <property type="entry name" value="SLR0254 PROTEIN"/>
    <property type="match status" value="1"/>
</dbReference>